<dbReference type="InterPro" id="IPR006764">
    <property type="entry name" value="SAM_dep_MeTrfase_SAV2177_type"/>
</dbReference>
<evidence type="ECO:0000313" key="1">
    <source>
        <dbReference type="EMBL" id="NMH82227.1"/>
    </source>
</evidence>
<dbReference type="PIRSF" id="PIRSF017393">
    <property type="entry name" value="MTase_SAV2177"/>
    <property type="match status" value="1"/>
</dbReference>
<keyword evidence="2" id="KW-1185">Reference proteome</keyword>
<protein>
    <recommendedName>
        <fullName evidence="3">S-adenosyl methyltransferase</fullName>
    </recommendedName>
</protein>
<name>A0ABX1RPA7_9PSEU</name>
<dbReference type="Pfam" id="PF04672">
    <property type="entry name" value="Methyltransf_19"/>
    <property type="match status" value="1"/>
</dbReference>
<dbReference type="Gene3D" id="3.40.50.150">
    <property type="entry name" value="Vaccinia Virus protein VP39"/>
    <property type="match status" value="1"/>
</dbReference>
<sequence>MERPNWVSAEIDLERPSGARVCDYFLGGAHNFAVDRELAEIVSRMTPDIGDAMRANRAFLRRAVRFMGDQGIHQFLDLGSGIPTLGNVHEVAQRADPAARVVYVDVDPVAVSHSRMILDGDPRTAVVQADAREVESVLAAPETRRLLDLEQPVGVLILGLLHFIPDADDPAGIVKRLREAVCSGSFIALANVTHEDQPPEVIEAQKLSNQIDTPICLRSRSELLEQFDGLSLVDPGLVHIPLWRPDSPLYVDERPERFGVLGGVGRKDPEENRNGTAL</sequence>
<accession>A0ABX1RPA7</accession>
<organism evidence="1 2">
    <name type="scientific">Pseudonocardia xinjiangensis</name>
    <dbReference type="NCBI Taxonomy" id="75289"/>
    <lineage>
        <taxon>Bacteria</taxon>
        <taxon>Bacillati</taxon>
        <taxon>Actinomycetota</taxon>
        <taxon>Actinomycetes</taxon>
        <taxon>Pseudonocardiales</taxon>
        <taxon>Pseudonocardiaceae</taxon>
        <taxon>Pseudonocardia</taxon>
    </lineage>
</organism>
<dbReference type="Proteomes" id="UP001296706">
    <property type="component" value="Unassembled WGS sequence"/>
</dbReference>
<evidence type="ECO:0008006" key="3">
    <source>
        <dbReference type="Google" id="ProtNLM"/>
    </source>
</evidence>
<comment type="caution">
    <text evidence="1">The sequence shown here is derived from an EMBL/GenBank/DDBJ whole genome shotgun (WGS) entry which is preliminary data.</text>
</comment>
<dbReference type="InterPro" id="IPR029063">
    <property type="entry name" value="SAM-dependent_MTases_sf"/>
</dbReference>
<reference evidence="1 2" key="1">
    <citation type="submission" date="2020-04" db="EMBL/GenBank/DDBJ databases">
        <authorList>
            <person name="Klaysubun C."/>
            <person name="Duangmal K."/>
            <person name="Lipun K."/>
        </authorList>
    </citation>
    <scope>NUCLEOTIDE SEQUENCE [LARGE SCALE GENOMIC DNA]</scope>
    <source>
        <strain evidence="1 2">JCM 11839</strain>
    </source>
</reference>
<dbReference type="EMBL" id="JAAXKY010000209">
    <property type="protein sequence ID" value="NMH82227.1"/>
    <property type="molecule type" value="Genomic_DNA"/>
</dbReference>
<proteinExistence type="predicted"/>
<gene>
    <name evidence="1" type="ORF">HF577_34710</name>
</gene>
<evidence type="ECO:0000313" key="2">
    <source>
        <dbReference type="Proteomes" id="UP001296706"/>
    </source>
</evidence>
<dbReference type="RefSeq" id="WP_169400238.1">
    <property type="nucleotide sequence ID" value="NZ_BAAAJH010000037.1"/>
</dbReference>
<dbReference type="SUPFAM" id="SSF53335">
    <property type="entry name" value="S-adenosyl-L-methionine-dependent methyltransferases"/>
    <property type="match status" value="1"/>
</dbReference>